<reference evidence="7 8" key="1">
    <citation type="journal article" date="2015" name="Genome Biol. Evol.">
        <title>Phylogenomic analyses indicate that early fungi evolved digesting cell walls of algal ancestors of land plants.</title>
        <authorList>
            <person name="Chang Y."/>
            <person name="Wang S."/>
            <person name="Sekimoto S."/>
            <person name="Aerts A.L."/>
            <person name="Choi C."/>
            <person name="Clum A."/>
            <person name="LaButti K.M."/>
            <person name="Lindquist E.A."/>
            <person name="Yee Ngan C."/>
            <person name="Ohm R.A."/>
            <person name="Salamov A.A."/>
            <person name="Grigoriev I.V."/>
            <person name="Spatafora J.W."/>
            <person name="Berbee M.L."/>
        </authorList>
    </citation>
    <scope>NUCLEOTIDE SEQUENCE [LARGE SCALE GENOMIC DNA]</scope>
    <source>
        <strain evidence="7 8">NRRL 28638</strain>
    </source>
</reference>
<dbReference type="Pfam" id="PF03073">
    <property type="entry name" value="TspO_MBR"/>
    <property type="match status" value="1"/>
</dbReference>
<sequence length="181" mass="20823">MSYWKIFDLPIWASIAIPTVLGFLCGSTTRTSVNTWYKDLRKGPLTPPSWVFPVVWGIIYPVMGYTAYLVSRQAFHSKNHDLAELAQHGLVLYYIQLFVNILWSPIFFILKRIDFALAEIIVLDVLIILTAVNFYQVERIAGLLWIPYVAWALFATYTTFVTMRLNPVQAYGGQENRPLLN</sequence>
<feature type="transmembrane region" description="Helical" evidence="6">
    <location>
        <begin position="142"/>
        <end position="160"/>
    </location>
</feature>
<dbReference type="EMBL" id="KQ964420">
    <property type="protein sequence ID" value="KXN74787.1"/>
    <property type="molecule type" value="Genomic_DNA"/>
</dbReference>
<dbReference type="Gene3D" id="1.20.1260.100">
    <property type="entry name" value="TspO/MBR protein"/>
    <property type="match status" value="1"/>
</dbReference>
<dbReference type="PIRSF" id="PIRSF005859">
    <property type="entry name" value="PBR"/>
    <property type="match status" value="1"/>
</dbReference>
<dbReference type="OrthoDB" id="8841220at2759"/>
<keyword evidence="3 6" id="KW-0812">Transmembrane</keyword>
<keyword evidence="8" id="KW-1185">Reference proteome</keyword>
<evidence type="ECO:0000256" key="3">
    <source>
        <dbReference type="ARBA" id="ARBA00022692"/>
    </source>
</evidence>
<comment type="subcellular location">
    <subcellularLocation>
        <location evidence="1">Membrane</location>
        <topology evidence="1">Multi-pass membrane protein</topology>
    </subcellularLocation>
</comment>
<dbReference type="FunFam" id="1.20.1260.100:FF:000001">
    <property type="entry name" value="translocator protein 2"/>
    <property type="match status" value="1"/>
</dbReference>
<gene>
    <name evidence="7" type="ORF">CONCODRAFT_76672</name>
</gene>
<dbReference type="CDD" id="cd15904">
    <property type="entry name" value="TSPO_MBR"/>
    <property type="match status" value="1"/>
</dbReference>
<feature type="transmembrane region" description="Helical" evidence="6">
    <location>
        <begin position="12"/>
        <end position="30"/>
    </location>
</feature>
<evidence type="ECO:0000256" key="6">
    <source>
        <dbReference type="SAM" id="Phobius"/>
    </source>
</evidence>
<name>A0A137PIG5_CONC2</name>
<dbReference type="InterPro" id="IPR004307">
    <property type="entry name" value="TspO_MBR"/>
</dbReference>
<dbReference type="AlphaFoldDB" id="A0A137PIG5"/>
<organism evidence="7 8">
    <name type="scientific">Conidiobolus coronatus (strain ATCC 28846 / CBS 209.66 / NRRL 28638)</name>
    <name type="common">Delacroixia coronata</name>
    <dbReference type="NCBI Taxonomy" id="796925"/>
    <lineage>
        <taxon>Eukaryota</taxon>
        <taxon>Fungi</taxon>
        <taxon>Fungi incertae sedis</taxon>
        <taxon>Zoopagomycota</taxon>
        <taxon>Entomophthoromycotina</taxon>
        <taxon>Entomophthoromycetes</taxon>
        <taxon>Entomophthorales</taxon>
        <taxon>Ancylistaceae</taxon>
        <taxon>Conidiobolus</taxon>
    </lineage>
</organism>
<evidence type="ECO:0000256" key="1">
    <source>
        <dbReference type="ARBA" id="ARBA00004141"/>
    </source>
</evidence>
<dbReference type="Proteomes" id="UP000070444">
    <property type="component" value="Unassembled WGS sequence"/>
</dbReference>
<dbReference type="InterPro" id="IPR038330">
    <property type="entry name" value="TspO/MBR-related_sf"/>
</dbReference>
<protein>
    <submittedName>
        <fullName evidence="7">TspO/MBR-related protein</fullName>
    </submittedName>
</protein>
<evidence type="ECO:0000256" key="4">
    <source>
        <dbReference type="ARBA" id="ARBA00022989"/>
    </source>
</evidence>
<proteinExistence type="inferred from homology"/>
<evidence type="ECO:0000256" key="5">
    <source>
        <dbReference type="ARBA" id="ARBA00023136"/>
    </source>
</evidence>
<dbReference type="GO" id="GO:0005741">
    <property type="term" value="C:mitochondrial outer membrane"/>
    <property type="evidence" value="ECO:0007669"/>
    <property type="project" value="TreeGrafter"/>
</dbReference>
<feature type="transmembrane region" description="Helical" evidence="6">
    <location>
        <begin position="91"/>
        <end position="110"/>
    </location>
</feature>
<evidence type="ECO:0000256" key="2">
    <source>
        <dbReference type="ARBA" id="ARBA00007524"/>
    </source>
</evidence>
<dbReference type="OMA" id="SWYPINK"/>
<feature type="transmembrane region" description="Helical" evidence="6">
    <location>
        <begin position="116"/>
        <end position="135"/>
    </location>
</feature>
<dbReference type="PANTHER" id="PTHR10057:SF0">
    <property type="entry name" value="TRANSLOCATOR PROTEIN"/>
    <property type="match status" value="1"/>
</dbReference>
<comment type="similarity">
    <text evidence="2">Belongs to the TspO/BZRP family.</text>
</comment>
<evidence type="ECO:0000313" key="7">
    <source>
        <dbReference type="EMBL" id="KXN74787.1"/>
    </source>
</evidence>
<accession>A0A137PIG5</accession>
<feature type="transmembrane region" description="Helical" evidence="6">
    <location>
        <begin position="50"/>
        <end position="70"/>
    </location>
</feature>
<dbReference type="PANTHER" id="PTHR10057">
    <property type="entry name" value="PERIPHERAL-TYPE BENZODIAZEPINE RECEPTOR"/>
    <property type="match status" value="1"/>
</dbReference>
<keyword evidence="4 6" id="KW-1133">Transmembrane helix</keyword>
<keyword evidence="5 6" id="KW-0472">Membrane</keyword>
<evidence type="ECO:0000313" key="8">
    <source>
        <dbReference type="Proteomes" id="UP000070444"/>
    </source>
</evidence>
<dbReference type="GO" id="GO:0033013">
    <property type="term" value="P:tetrapyrrole metabolic process"/>
    <property type="evidence" value="ECO:0007669"/>
    <property type="project" value="UniProtKB-ARBA"/>
</dbReference>
<dbReference type="STRING" id="796925.A0A137PIG5"/>